<dbReference type="Pfam" id="PF04434">
    <property type="entry name" value="SWIM"/>
    <property type="match status" value="1"/>
</dbReference>
<dbReference type="Proteomes" id="UP000245631">
    <property type="component" value="Unassembled WGS sequence"/>
</dbReference>
<gene>
    <name evidence="4" type="ORF">C8D77_102274</name>
</gene>
<organism evidence="4 5">
    <name type="scientific">Rhizobium loti</name>
    <name type="common">Mesorhizobium loti</name>
    <dbReference type="NCBI Taxonomy" id="381"/>
    <lineage>
        <taxon>Bacteria</taxon>
        <taxon>Pseudomonadati</taxon>
        <taxon>Pseudomonadota</taxon>
        <taxon>Alphaproteobacteria</taxon>
        <taxon>Hyphomicrobiales</taxon>
        <taxon>Phyllobacteriaceae</taxon>
        <taxon>Mesorhizobium</taxon>
    </lineage>
</organism>
<feature type="domain" description="SWIM-type" evidence="3">
    <location>
        <begin position="54"/>
        <end position="87"/>
    </location>
</feature>
<comment type="caution">
    <text evidence="4">The sequence shown here is derived from an EMBL/GenBank/DDBJ whole genome shotgun (WGS) entry which is preliminary data.</text>
</comment>
<keyword evidence="1" id="KW-0863">Zinc-finger</keyword>
<dbReference type="AlphaFoldDB" id="A0A8E2WE84"/>
<keyword evidence="1" id="KW-0479">Metal-binding</keyword>
<dbReference type="InterPro" id="IPR007527">
    <property type="entry name" value="Znf_SWIM"/>
</dbReference>
<evidence type="ECO:0000313" key="4">
    <source>
        <dbReference type="EMBL" id="PWJ92502.1"/>
    </source>
</evidence>
<evidence type="ECO:0000256" key="1">
    <source>
        <dbReference type="PROSITE-ProRule" id="PRU00325"/>
    </source>
</evidence>
<dbReference type="PROSITE" id="PS50966">
    <property type="entry name" value="ZF_SWIM"/>
    <property type="match status" value="1"/>
</dbReference>
<feature type="region of interest" description="Disordered" evidence="2">
    <location>
        <begin position="109"/>
        <end position="133"/>
    </location>
</feature>
<proteinExistence type="predicted"/>
<protein>
    <submittedName>
        <fullName evidence="4">SWIM zinc finger protein</fullName>
    </submittedName>
</protein>
<accession>A0A8E2WE84</accession>
<sequence>MEFDLKTIEALAPDQASLSAASRLTKQSNWPRLEKSEQLALLWGECQGSGSNPYRVVVDTGDHGYKCTCPSRKFPCKHTLALMWIAATTPASFAAAGSTPEWVNDWLGRRRKTSPQPTGPAPGAGGKSIGEISLDDESTVVEDAAAVERREAAQRKRTQDTQSAVSAALDELDQWIADQLRLGLAGFVDNSSDRCRRIAARLVDMKATALAGRIDEIPSRLMGLRSEERPDAAIRELGKLVLLAKAWRSTPGDAELRRLVSTSENREQVLANPEAIQVESIWEVLGEKIETRRDGLVSHSTWLLNLKSASPQFALLLDYFPASAGRRSNAFTSGDRFDARLVFYPARQPLRALMTDRKGDVPSGEWPDFGFDAGDPLAAHVAHQDTAPWLTDCPVMLPPGAILLDDRGAAWWQATGDPHGIALPIADTVNPTLLGLDLTATAALWNGSRLDLLAAQSRFGRLDLS</sequence>
<evidence type="ECO:0000313" key="5">
    <source>
        <dbReference type="Proteomes" id="UP000245631"/>
    </source>
</evidence>
<evidence type="ECO:0000256" key="2">
    <source>
        <dbReference type="SAM" id="MobiDB-lite"/>
    </source>
</evidence>
<reference evidence="4 5" key="1">
    <citation type="submission" date="2018-05" db="EMBL/GenBank/DDBJ databases">
        <title>Genomic Encyclopedia of Type Strains, Phase IV (KMG-IV): sequencing the most valuable type-strain genomes for metagenomic binning, comparative biology and taxonomic classification.</title>
        <authorList>
            <person name="Goeker M."/>
        </authorList>
    </citation>
    <scope>NUCLEOTIDE SEQUENCE [LARGE SCALE GENOMIC DNA]</scope>
    <source>
        <strain evidence="4 5">DSM 2626</strain>
    </source>
</reference>
<keyword evidence="1" id="KW-0862">Zinc</keyword>
<dbReference type="GO" id="GO:0008270">
    <property type="term" value="F:zinc ion binding"/>
    <property type="evidence" value="ECO:0007669"/>
    <property type="project" value="UniProtKB-KW"/>
</dbReference>
<evidence type="ECO:0000259" key="3">
    <source>
        <dbReference type="PROSITE" id="PS50966"/>
    </source>
</evidence>
<name>A0A8E2WE84_RHILI</name>
<dbReference type="EMBL" id="QGGH01000002">
    <property type="protein sequence ID" value="PWJ92502.1"/>
    <property type="molecule type" value="Genomic_DNA"/>
</dbReference>